<dbReference type="WBParaSite" id="nRc.2.0.1.t12191-RA">
    <property type="protein sequence ID" value="nRc.2.0.1.t12191-RA"/>
    <property type="gene ID" value="nRc.2.0.1.g12191"/>
</dbReference>
<proteinExistence type="predicted"/>
<name>A0A915IG20_ROMCU</name>
<dbReference type="AlphaFoldDB" id="A0A915IG20"/>
<sequence>QDILLCDVTSSIEFSIAENSPHKKSRGQKEFGMLENESSQHRNKFRISRTYETESRRILMIDEKSYLTRLECDMMLESGAKFSFNLLRLNASTTITLYRPHNDTLDKLNCSVIKPPIQEKFDIKLQWISPGFQLGPIVSTPYVEVYAGAPGVYSCRCAISYVGDSKKFIVFHDQTIDISATREGGLINNGRAIYMLIAVAVILLLIPIVVICQKIRKEKRQRSRMRKRSRCRLHKHYPMKSKSNSTTVTASDASKTGKKRTIVAHNYKLRSFANESLSEM</sequence>
<evidence type="ECO:0000256" key="1">
    <source>
        <dbReference type="SAM" id="Phobius"/>
    </source>
</evidence>
<keyword evidence="2" id="KW-1185">Reference proteome</keyword>
<dbReference type="Proteomes" id="UP000887565">
    <property type="component" value="Unplaced"/>
</dbReference>
<accession>A0A915IG20</accession>
<keyword evidence="1" id="KW-0472">Membrane</keyword>
<keyword evidence="1" id="KW-0812">Transmembrane</keyword>
<evidence type="ECO:0000313" key="3">
    <source>
        <dbReference type="WBParaSite" id="nRc.2.0.1.t12191-RA"/>
    </source>
</evidence>
<organism evidence="2 3">
    <name type="scientific">Romanomermis culicivorax</name>
    <name type="common">Nematode worm</name>
    <dbReference type="NCBI Taxonomy" id="13658"/>
    <lineage>
        <taxon>Eukaryota</taxon>
        <taxon>Metazoa</taxon>
        <taxon>Ecdysozoa</taxon>
        <taxon>Nematoda</taxon>
        <taxon>Enoplea</taxon>
        <taxon>Dorylaimia</taxon>
        <taxon>Mermithida</taxon>
        <taxon>Mermithoidea</taxon>
        <taxon>Mermithidae</taxon>
        <taxon>Romanomermis</taxon>
    </lineage>
</organism>
<protein>
    <submittedName>
        <fullName evidence="3">Uncharacterized protein</fullName>
    </submittedName>
</protein>
<reference evidence="3" key="1">
    <citation type="submission" date="2022-11" db="UniProtKB">
        <authorList>
            <consortium name="WormBaseParasite"/>
        </authorList>
    </citation>
    <scope>IDENTIFICATION</scope>
</reference>
<feature type="transmembrane region" description="Helical" evidence="1">
    <location>
        <begin position="192"/>
        <end position="212"/>
    </location>
</feature>
<keyword evidence="1" id="KW-1133">Transmembrane helix</keyword>
<evidence type="ECO:0000313" key="2">
    <source>
        <dbReference type="Proteomes" id="UP000887565"/>
    </source>
</evidence>